<keyword evidence="1 3" id="KW-0547">Nucleotide-binding</keyword>
<dbReference type="PROSITE" id="PS50901">
    <property type="entry name" value="FTSK"/>
    <property type="match status" value="1"/>
</dbReference>
<proteinExistence type="predicted"/>
<feature type="binding site" evidence="3">
    <location>
        <begin position="188"/>
        <end position="195"/>
    </location>
    <ligand>
        <name>ATP</name>
        <dbReference type="ChEBI" id="CHEBI:30616"/>
    </ligand>
</feature>
<dbReference type="PANTHER" id="PTHR22683:SF1">
    <property type="entry name" value="TYPE VII SECRETION SYSTEM PROTEIN ESSC"/>
    <property type="match status" value="1"/>
</dbReference>
<reference evidence="7 8" key="1">
    <citation type="journal article" date="2014" name="Genome Announc.">
        <title>Draft Genome Sequence of Geobacillus thermopakistaniensis Strain MAS1.</title>
        <authorList>
            <person name="Siddiqui M.A."/>
            <person name="Rashid N."/>
            <person name="Ayyampalayam S."/>
            <person name="Whitman W.B."/>
        </authorList>
    </citation>
    <scope>NUCLEOTIDE SEQUENCE [LARGE SCALE GENOMIC DNA]</scope>
    <source>
        <strain evidence="7 8">MAS1</strain>
    </source>
</reference>
<keyword evidence="4" id="KW-0175">Coiled coil</keyword>
<keyword evidence="7" id="KW-0131">Cell cycle</keyword>
<evidence type="ECO:0000256" key="4">
    <source>
        <dbReference type="SAM" id="Coils"/>
    </source>
</evidence>
<dbReference type="GO" id="GO:0003677">
    <property type="term" value="F:DNA binding"/>
    <property type="evidence" value="ECO:0007669"/>
    <property type="project" value="InterPro"/>
</dbReference>
<dbReference type="RefSeq" id="WP_023634412.1">
    <property type="nucleotide sequence ID" value="NZ_AYSF01000078.1"/>
</dbReference>
<evidence type="ECO:0000256" key="3">
    <source>
        <dbReference type="PROSITE-ProRule" id="PRU00289"/>
    </source>
</evidence>
<evidence type="ECO:0000256" key="2">
    <source>
        <dbReference type="ARBA" id="ARBA00022840"/>
    </source>
</evidence>
<dbReference type="InterPro" id="IPR002543">
    <property type="entry name" value="FtsK_dom"/>
</dbReference>
<dbReference type="GO" id="GO:0005524">
    <property type="term" value="F:ATP binding"/>
    <property type="evidence" value="ECO:0007669"/>
    <property type="project" value="UniProtKB-UniRule"/>
</dbReference>
<accession>A0A7U9J8U8</accession>
<comment type="caution">
    <text evidence="7">The sequence shown here is derived from an EMBL/GenBank/DDBJ whole genome shotgun (WGS) entry which is preliminary data.</text>
</comment>
<dbReference type="InterPro" id="IPR027417">
    <property type="entry name" value="P-loop_NTPase"/>
</dbReference>
<evidence type="ECO:0000256" key="1">
    <source>
        <dbReference type="ARBA" id="ARBA00022741"/>
    </source>
</evidence>
<evidence type="ECO:0000259" key="6">
    <source>
        <dbReference type="PROSITE" id="PS50901"/>
    </source>
</evidence>
<sequence length="439" mass="49193">MFFEVLSSLVAGGIAVTAYLKQQGVGNDKTKIERIAANTGLVTKDGKQIRIHRHTRGDGFTEYVFQIPLGLSFADFEKKKHVFEDGLNIKRSTLDISLADLKTINLHGNILEQIKSILANKKKLRKEIEMSFDGMLKIRVYERPLTDFLTFDETMLSRCNGWEIPIGVSRTEFVKHDFDTIPHMIVAGATQKGKSAFLKLLVTSLIALHPDDVRFTILDLKGGLVFAKFKDARQVECVAKNVHESIEALRAIREEMNKRLEHFLDAGIEDVRAAGVKERHFVIVDEAAQIASAGETDKEIKRLKIECEHILAEIARVAGALGYRLIFCTQYATADTLPRQVKQNADAKLCFKLQTEVASQVVLGEGETDAAHLPLIPGRAVYVTDRKQIVQCAYLTNDDINRLIGPHINIRPRKEEKNVEKSNQEGTAPRSYSLVISET</sequence>
<evidence type="ECO:0000313" key="7">
    <source>
        <dbReference type="EMBL" id="ESU71117.1"/>
    </source>
</evidence>
<feature type="domain" description="FtsK" evidence="6">
    <location>
        <begin position="171"/>
        <end position="360"/>
    </location>
</feature>
<dbReference type="Pfam" id="PF01580">
    <property type="entry name" value="FtsK_SpoIIIE"/>
    <property type="match status" value="1"/>
</dbReference>
<protein>
    <submittedName>
        <fullName evidence="7">Cell division protein FtsK</fullName>
    </submittedName>
</protein>
<name>A0A7U9J8U8_GEOTM</name>
<feature type="coiled-coil region" evidence="4">
    <location>
        <begin position="239"/>
        <end position="266"/>
    </location>
</feature>
<keyword evidence="8" id="KW-1185">Reference proteome</keyword>
<dbReference type="EMBL" id="AYSF01000078">
    <property type="protein sequence ID" value="ESU71117.1"/>
    <property type="molecule type" value="Genomic_DNA"/>
</dbReference>
<dbReference type="AlphaFoldDB" id="A0A7U9J8U8"/>
<feature type="compositionally biased region" description="Basic and acidic residues" evidence="5">
    <location>
        <begin position="414"/>
        <end position="423"/>
    </location>
</feature>
<dbReference type="Proteomes" id="UP000018339">
    <property type="component" value="Unassembled WGS sequence"/>
</dbReference>
<keyword evidence="2 3" id="KW-0067">ATP-binding</keyword>
<dbReference type="PANTHER" id="PTHR22683">
    <property type="entry name" value="SPORULATION PROTEIN RELATED"/>
    <property type="match status" value="1"/>
</dbReference>
<gene>
    <name evidence="7" type="ORF">T260_15180</name>
</gene>
<dbReference type="InterPro" id="IPR050206">
    <property type="entry name" value="FtsK/SpoIIIE/SftA"/>
</dbReference>
<dbReference type="Gene3D" id="3.40.50.300">
    <property type="entry name" value="P-loop containing nucleotide triphosphate hydrolases"/>
    <property type="match status" value="1"/>
</dbReference>
<evidence type="ECO:0000313" key="8">
    <source>
        <dbReference type="Proteomes" id="UP000018339"/>
    </source>
</evidence>
<feature type="region of interest" description="Disordered" evidence="5">
    <location>
        <begin position="414"/>
        <end position="439"/>
    </location>
</feature>
<evidence type="ECO:0000256" key="5">
    <source>
        <dbReference type="SAM" id="MobiDB-lite"/>
    </source>
</evidence>
<keyword evidence="7" id="KW-0132">Cell division</keyword>
<organism evidence="7 8">
    <name type="scientific">Geobacillus thermopakistaniensis (strain MAS1)</name>
    <dbReference type="NCBI Taxonomy" id="1408282"/>
    <lineage>
        <taxon>Bacteria</taxon>
        <taxon>Bacillati</taxon>
        <taxon>Bacillota</taxon>
        <taxon>Bacilli</taxon>
        <taxon>Bacillales</taxon>
        <taxon>Anoxybacillaceae</taxon>
        <taxon>Geobacillus</taxon>
    </lineage>
</organism>
<dbReference type="GO" id="GO:0051301">
    <property type="term" value="P:cell division"/>
    <property type="evidence" value="ECO:0007669"/>
    <property type="project" value="UniProtKB-KW"/>
</dbReference>
<dbReference type="SUPFAM" id="SSF52540">
    <property type="entry name" value="P-loop containing nucleoside triphosphate hydrolases"/>
    <property type="match status" value="1"/>
</dbReference>